<reference evidence="2 3" key="1">
    <citation type="submission" date="2024-08" db="EMBL/GenBank/DDBJ databases">
        <authorList>
            <person name="Cucini C."/>
            <person name="Frati F."/>
        </authorList>
    </citation>
    <scope>NUCLEOTIDE SEQUENCE [LARGE SCALE GENOMIC DNA]</scope>
</reference>
<name>A0ABP1RJ46_9HEXA</name>
<dbReference type="EMBL" id="CAXLJM020000076">
    <property type="protein sequence ID" value="CAL8129031.1"/>
    <property type="molecule type" value="Genomic_DNA"/>
</dbReference>
<proteinExistence type="predicted"/>
<comment type="caution">
    <text evidence="2">The sequence shown here is derived from an EMBL/GenBank/DDBJ whole genome shotgun (WGS) entry which is preliminary data.</text>
</comment>
<evidence type="ECO:0000313" key="3">
    <source>
        <dbReference type="Proteomes" id="UP001642540"/>
    </source>
</evidence>
<protein>
    <submittedName>
        <fullName evidence="2">Uncharacterized protein</fullName>
    </submittedName>
</protein>
<accession>A0ABP1RJ46</accession>
<gene>
    <name evidence="2" type="ORF">ODALV1_LOCUS22791</name>
</gene>
<evidence type="ECO:0000256" key="1">
    <source>
        <dbReference type="SAM" id="MobiDB-lite"/>
    </source>
</evidence>
<dbReference type="Proteomes" id="UP001642540">
    <property type="component" value="Unassembled WGS sequence"/>
</dbReference>
<keyword evidence="3" id="KW-1185">Reference proteome</keyword>
<evidence type="ECO:0000313" key="2">
    <source>
        <dbReference type="EMBL" id="CAL8129031.1"/>
    </source>
</evidence>
<sequence length="619" mass="68285">MERNKENSKQAKKLSTSKVEELIHSYAIRLPCDKLKNIFDSLQAADGKKVKLPKELKNDVLKVEKYSAVPSNLINIVVLKLKEVICERAALGTMIADDDKENTEFIDNLQESQKEDLEKAERIQEKCLESSKLTSKFAQYILANMKLSWTKSPEIILETWEGTQFFLVRQNVMVLSQIIPLIEAKLSSIANLMSVHFVAKEVIYIDCNLDNSIWHGITLILISKRIECISNEAELIWDLSGTKGKDAPATRALDGTPENVHGENGSDGENGENGGNIILIAENFKNLSNIIFKSFGGVGGNGQEGGNGKDGTNGENGAEFNESILREDFPSPAKQSTSESSANRKTLLTSLSEKYGAQIHENESNGVDIKTGKTKGVNCSYKLSGILENGIEFDVGYNRTMALSQGYCLMKGGRGTLASPRGAGGAGGLGGLAGKAGSVQALHFDKTSFPQESLTINLKEGQQGIDGVAGEDGKPARNGKNGNDVGYVDNKWWRAGVYFNEKGRYELTFFDKEEESSVWCSHREKWVSISSTDQKEKPGFNVDLADLNLRNENYTSNPKTLSVTTRNSNMSMETAAETGWSEYAYKMYLQQVNSEGFDELVGGNNAEWWMKNMFQQEII</sequence>
<feature type="region of interest" description="Disordered" evidence="1">
    <location>
        <begin position="247"/>
        <end position="273"/>
    </location>
</feature>
<organism evidence="2 3">
    <name type="scientific">Orchesella dallaii</name>
    <dbReference type="NCBI Taxonomy" id="48710"/>
    <lineage>
        <taxon>Eukaryota</taxon>
        <taxon>Metazoa</taxon>
        <taxon>Ecdysozoa</taxon>
        <taxon>Arthropoda</taxon>
        <taxon>Hexapoda</taxon>
        <taxon>Collembola</taxon>
        <taxon>Entomobryomorpha</taxon>
        <taxon>Entomobryoidea</taxon>
        <taxon>Orchesellidae</taxon>
        <taxon>Orchesellinae</taxon>
        <taxon>Orchesella</taxon>
    </lineage>
</organism>